<protein>
    <submittedName>
        <fullName evidence="1">Uncharacterized protein</fullName>
    </submittedName>
</protein>
<dbReference type="EMBL" id="JAKMXF010000210">
    <property type="protein sequence ID" value="KAI6655152.1"/>
    <property type="molecule type" value="Genomic_DNA"/>
</dbReference>
<dbReference type="InterPro" id="IPR002110">
    <property type="entry name" value="Ankyrin_rpt"/>
</dbReference>
<evidence type="ECO:0000313" key="1">
    <source>
        <dbReference type="EMBL" id="KAI6655152.1"/>
    </source>
</evidence>
<sequence length="580" mass="67760">MTFVNDINLFTQIEDSIVTGSLPEQLPLLIKVNSDRILKHKYSNGLTAIHLAVLYKRENLLKLLLSLEHSDANCKVEFGLTPLHFVLSKPQRFTTLLSYYNKLNIYPTLGERRMVVSLIKLLVDYGSARLLRCEHNFSVLSLAVITKMDIVKNTIMHYFDLEVNNLFDYFNILAYTIIDPKCIHTLINVCRKRIAFLVKQGLPIDYTLVEIDYSWILLWEKIQSCFTVDHSLDILKGVNFRLLCLHKSIDIRNEGLFGEVAQRFIYGYSSVMKDIPVLLKKYDLSIISRSLYLNIILSLESTLLPTSFSFNTQRVSWTNDLNGDLWQSHCKLWQSVFDHLNILWQHDPGKFDITPIVDTLFKFFDERLVYIFKPNFLFASDAKVPARISFNFLCVYTTLFLYLSKEFSTYYKSNSYDRFYRYLQIIIHSSRSKTYLINLLIHPVNYERTFEKYNVSMTDAISFLLLYNLDVNHRSIIDGKTFLHEVTHQSINPLPLVKFLLSVGVYPFSLDSEGNLFYHYFSESDQNEIVKLPSLQRPYPLQTLCCKFLVGESENVENFRTLLPPPVYTFLKLHTKFTDV</sequence>
<proteinExistence type="predicted"/>
<dbReference type="AlphaFoldDB" id="A0AAV7K1V4"/>
<name>A0AAV7K1V4_9METZ</name>
<dbReference type="Pfam" id="PF00023">
    <property type="entry name" value="Ank"/>
    <property type="match status" value="1"/>
</dbReference>
<dbReference type="Proteomes" id="UP001165289">
    <property type="component" value="Unassembled WGS sequence"/>
</dbReference>
<comment type="caution">
    <text evidence="1">The sequence shown here is derived from an EMBL/GenBank/DDBJ whole genome shotgun (WGS) entry which is preliminary data.</text>
</comment>
<accession>A0AAV7K1V4</accession>
<gene>
    <name evidence="1" type="ORF">LOD99_2441</name>
</gene>
<keyword evidence="2" id="KW-1185">Reference proteome</keyword>
<dbReference type="Gene3D" id="1.25.40.20">
    <property type="entry name" value="Ankyrin repeat-containing domain"/>
    <property type="match status" value="1"/>
</dbReference>
<reference evidence="1 2" key="1">
    <citation type="journal article" date="2023" name="BMC Biol.">
        <title>The compact genome of the sponge Oopsacas minuta (Hexactinellida) is lacking key metazoan core genes.</title>
        <authorList>
            <person name="Santini S."/>
            <person name="Schenkelaars Q."/>
            <person name="Jourda C."/>
            <person name="Duchesne M."/>
            <person name="Belahbib H."/>
            <person name="Rocher C."/>
            <person name="Selva M."/>
            <person name="Riesgo A."/>
            <person name="Vervoort M."/>
            <person name="Leys S.P."/>
            <person name="Kodjabachian L."/>
            <person name="Le Bivic A."/>
            <person name="Borchiellini C."/>
            <person name="Claverie J.M."/>
            <person name="Renard E."/>
        </authorList>
    </citation>
    <scope>NUCLEOTIDE SEQUENCE [LARGE SCALE GENOMIC DNA]</scope>
    <source>
        <strain evidence="1">SPO-2</strain>
    </source>
</reference>
<organism evidence="1 2">
    <name type="scientific">Oopsacas minuta</name>
    <dbReference type="NCBI Taxonomy" id="111878"/>
    <lineage>
        <taxon>Eukaryota</taxon>
        <taxon>Metazoa</taxon>
        <taxon>Porifera</taxon>
        <taxon>Hexactinellida</taxon>
        <taxon>Hexasterophora</taxon>
        <taxon>Lyssacinosida</taxon>
        <taxon>Leucopsacidae</taxon>
        <taxon>Oopsacas</taxon>
    </lineage>
</organism>
<dbReference type="InterPro" id="IPR036770">
    <property type="entry name" value="Ankyrin_rpt-contain_sf"/>
</dbReference>
<dbReference type="SUPFAM" id="SSF48403">
    <property type="entry name" value="Ankyrin repeat"/>
    <property type="match status" value="1"/>
</dbReference>
<dbReference type="SMART" id="SM00248">
    <property type="entry name" value="ANK"/>
    <property type="match status" value="2"/>
</dbReference>
<evidence type="ECO:0000313" key="2">
    <source>
        <dbReference type="Proteomes" id="UP001165289"/>
    </source>
</evidence>